<feature type="coiled-coil region" evidence="1">
    <location>
        <begin position="130"/>
        <end position="157"/>
    </location>
</feature>
<dbReference type="EMBL" id="JAVHJS010000004">
    <property type="protein sequence ID" value="KAK2861009.1"/>
    <property type="molecule type" value="Genomic_DNA"/>
</dbReference>
<dbReference type="PANTHER" id="PTHR33104">
    <property type="entry name" value="SI:DKEY-29D5.2"/>
    <property type="match status" value="1"/>
</dbReference>
<feature type="region of interest" description="Disordered" evidence="2">
    <location>
        <begin position="14"/>
        <end position="58"/>
    </location>
</feature>
<dbReference type="AlphaFoldDB" id="A0AA88NLD2"/>
<protein>
    <submittedName>
        <fullName evidence="3">Uncharacterized protein</fullName>
    </submittedName>
</protein>
<reference evidence="3" key="1">
    <citation type="submission" date="2023-08" db="EMBL/GenBank/DDBJ databases">
        <title>Pelteobagrus vachellii genome.</title>
        <authorList>
            <person name="Liu H."/>
        </authorList>
    </citation>
    <scope>NUCLEOTIDE SEQUENCE</scope>
    <source>
        <strain evidence="3">PRFRI_2022a</strain>
        <tissue evidence="3">Muscle</tissue>
    </source>
</reference>
<dbReference type="PANTHER" id="PTHR33104:SF2">
    <property type="entry name" value="CXC3 LIKE CYSTEINE CLUSTER DOMAIN-CONTAINING PROTEIN"/>
    <property type="match status" value="1"/>
</dbReference>
<evidence type="ECO:0000313" key="3">
    <source>
        <dbReference type="EMBL" id="KAK2861009.1"/>
    </source>
</evidence>
<gene>
    <name evidence="3" type="ORF">Q7C36_005175</name>
</gene>
<keyword evidence="1" id="KW-0175">Coiled coil</keyword>
<evidence type="ECO:0000256" key="1">
    <source>
        <dbReference type="SAM" id="Coils"/>
    </source>
</evidence>
<accession>A0AA88NLD2</accession>
<comment type="caution">
    <text evidence="3">The sequence shown here is derived from an EMBL/GenBank/DDBJ whole genome shotgun (WGS) entry which is preliminary data.</text>
</comment>
<keyword evidence="4" id="KW-1185">Reference proteome</keyword>
<dbReference type="Proteomes" id="UP001187315">
    <property type="component" value="Unassembled WGS sequence"/>
</dbReference>
<name>A0AA88NLD2_TACVA</name>
<feature type="compositionally biased region" description="Acidic residues" evidence="2">
    <location>
        <begin position="381"/>
        <end position="390"/>
    </location>
</feature>
<evidence type="ECO:0000313" key="4">
    <source>
        <dbReference type="Proteomes" id="UP001187315"/>
    </source>
</evidence>
<proteinExistence type="predicted"/>
<sequence>MVLEMELDRLTAESKRAALERKRAGSGGEPPRTSKRVFRGVGRGKPRGRRGGQRKASATGAESVFLRIGSVGTVMYCITKNTIPPTSCIIKGEGGYCTHEQARVDMVTLHAVGWNHKKSLSLHQALSTRYVKTCQRLQDETARLDELKTELHCTDELVSQWLSDVKEWAADETPDTSHASQGTTHRGLQQSIEGLYLSVRQRKQTLYRQNDSSKFRHRLRRKLAEDKKLLLQEIQKYNGLVQDSATNIDVATVEHSLNGESNVSQIWPWEVHGSANISIKKQLHDQVMLEMRLQEEKSILVLEMAQHCTWLQSLAVVLKDKMTEEDKGNEGLCCLLRRRLSEVSERLQVVLQQYKTALGPEASVLLHVEAEDPSGFSSPDTSEDEEENTV</sequence>
<evidence type="ECO:0000256" key="2">
    <source>
        <dbReference type="SAM" id="MobiDB-lite"/>
    </source>
</evidence>
<feature type="compositionally biased region" description="Basic residues" evidence="2">
    <location>
        <begin position="33"/>
        <end position="53"/>
    </location>
</feature>
<feature type="compositionally biased region" description="Basic and acidic residues" evidence="2">
    <location>
        <begin position="14"/>
        <end position="23"/>
    </location>
</feature>
<organism evidence="3 4">
    <name type="scientific">Tachysurus vachellii</name>
    <name type="common">Darkbarbel catfish</name>
    <name type="synonym">Pelteobagrus vachellii</name>
    <dbReference type="NCBI Taxonomy" id="175792"/>
    <lineage>
        <taxon>Eukaryota</taxon>
        <taxon>Metazoa</taxon>
        <taxon>Chordata</taxon>
        <taxon>Craniata</taxon>
        <taxon>Vertebrata</taxon>
        <taxon>Euteleostomi</taxon>
        <taxon>Actinopterygii</taxon>
        <taxon>Neopterygii</taxon>
        <taxon>Teleostei</taxon>
        <taxon>Ostariophysi</taxon>
        <taxon>Siluriformes</taxon>
        <taxon>Bagridae</taxon>
        <taxon>Tachysurus</taxon>
    </lineage>
</organism>
<feature type="region of interest" description="Disordered" evidence="2">
    <location>
        <begin position="369"/>
        <end position="390"/>
    </location>
</feature>